<evidence type="ECO:0000313" key="10">
    <source>
        <dbReference type="EMBL" id="MBY8886309.1"/>
    </source>
</evidence>
<dbReference type="Gene3D" id="1.10.10.10">
    <property type="entry name" value="Winged helix-like DNA-binding domain superfamily/Winged helix DNA-binding domain"/>
    <property type="match status" value="1"/>
</dbReference>
<evidence type="ECO:0000256" key="6">
    <source>
        <dbReference type="RuleBase" id="RU000716"/>
    </source>
</evidence>
<dbReference type="InterPro" id="IPR007630">
    <property type="entry name" value="RNA_pol_sigma70_r4"/>
</dbReference>
<dbReference type="CDD" id="cd06171">
    <property type="entry name" value="Sigma70_r4"/>
    <property type="match status" value="1"/>
</dbReference>
<dbReference type="InterPro" id="IPR007627">
    <property type="entry name" value="RNA_pol_sigma70_r2"/>
</dbReference>
<evidence type="ECO:0000259" key="8">
    <source>
        <dbReference type="Pfam" id="PF04542"/>
    </source>
</evidence>
<dbReference type="NCBIfam" id="NF007227">
    <property type="entry name" value="PRK09645.1"/>
    <property type="match status" value="1"/>
</dbReference>
<dbReference type="Gene3D" id="1.10.1740.10">
    <property type="match status" value="1"/>
</dbReference>
<feature type="compositionally biased region" description="Basic and acidic residues" evidence="7">
    <location>
        <begin position="36"/>
        <end position="58"/>
    </location>
</feature>
<dbReference type="PANTHER" id="PTHR43133:SF52">
    <property type="entry name" value="ECF RNA POLYMERASE SIGMA FACTOR SIGL"/>
    <property type="match status" value="1"/>
</dbReference>
<gene>
    <name evidence="10" type="ORF">K7472_15755</name>
</gene>
<dbReference type="Pfam" id="PF04542">
    <property type="entry name" value="Sigma70_r2"/>
    <property type="match status" value="1"/>
</dbReference>
<evidence type="ECO:0000256" key="7">
    <source>
        <dbReference type="SAM" id="MobiDB-lite"/>
    </source>
</evidence>
<evidence type="ECO:0000259" key="9">
    <source>
        <dbReference type="Pfam" id="PF04545"/>
    </source>
</evidence>
<feature type="compositionally biased region" description="Low complexity" evidence="7">
    <location>
        <begin position="24"/>
        <end position="34"/>
    </location>
</feature>
<comment type="similarity">
    <text evidence="1 6">Belongs to the sigma-70 factor family. ECF subfamily.</text>
</comment>
<organism evidence="10 11">
    <name type="scientific">Streptantibioticus parmotrematis</name>
    <dbReference type="NCBI Taxonomy" id="2873249"/>
    <lineage>
        <taxon>Bacteria</taxon>
        <taxon>Bacillati</taxon>
        <taxon>Actinomycetota</taxon>
        <taxon>Actinomycetes</taxon>
        <taxon>Kitasatosporales</taxon>
        <taxon>Streptomycetaceae</taxon>
        <taxon>Streptantibioticus</taxon>
    </lineage>
</organism>
<evidence type="ECO:0000256" key="4">
    <source>
        <dbReference type="ARBA" id="ARBA00023125"/>
    </source>
</evidence>
<name>A0ABS7QUG6_9ACTN</name>
<comment type="caution">
    <text evidence="10">The sequence shown here is derived from an EMBL/GenBank/DDBJ whole genome shotgun (WGS) entry which is preliminary data.</text>
</comment>
<proteinExistence type="inferred from homology"/>
<evidence type="ECO:0000256" key="3">
    <source>
        <dbReference type="ARBA" id="ARBA00023082"/>
    </source>
</evidence>
<evidence type="ECO:0000256" key="5">
    <source>
        <dbReference type="ARBA" id="ARBA00023163"/>
    </source>
</evidence>
<dbReference type="PROSITE" id="PS01063">
    <property type="entry name" value="SIGMA70_ECF"/>
    <property type="match status" value="1"/>
</dbReference>
<feature type="domain" description="RNA polymerase sigma-70 region 4" evidence="9">
    <location>
        <begin position="170"/>
        <end position="218"/>
    </location>
</feature>
<sequence>MCRRPRRRSRRHPPASRVPPAPRAGPVATATETAGAEERVGREPGVREDVGVDRRHPPEQGPEEELMRALYREHAGPLLAYVMRLVAGDRHLAEDVVQETLLRAWRSASRLDPAARSLRPWLVTVARRVVIDGHRGRMTRPPETGPAALEQLPAEDELDRALRMMTITDALDDLTESHRQVLIETYFKGRSTTEAAARLGVPPGTVRSRVFYALRSLRIALEERGVTS</sequence>
<dbReference type="Pfam" id="PF04545">
    <property type="entry name" value="Sigma70_r4"/>
    <property type="match status" value="1"/>
</dbReference>
<dbReference type="SUPFAM" id="SSF88946">
    <property type="entry name" value="Sigma2 domain of RNA polymerase sigma factors"/>
    <property type="match status" value="1"/>
</dbReference>
<dbReference type="InterPro" id="IPR014284">
    <property type="entry name" value="RNA_pol_sigma-70_dom"/>
</dbReference>
<reference evidence="10 11" key="1">
    <citation type="submission" date="2021-08" db="EMBL/GenBank/DDBJ databases">
        <title>Streptomyces sp. PTM05 isolated from lichen.</title>
        <authorList>
            <person name="Somphong A."/>
            <person name="Phongsopitanun W."/>
            <person name="Tanasupawat S."/>
        </authorList>
    </citation>
    <scope>NUCLEOTIDE SEQUENCE [LARGE SCALE GENOMIC DNA]</scope>
    <source>
        <strain evidence="10 11">Ptm05</strain>
    </source>
</reference>
<keyword evidence="2 6" id="KW-0805">Transcription regulation</keyword>
<accession>A0ABS7QUG6</accession>
<dbReference type="EMBL" id="JAINVZ010000009">
    <property type="protein sequence ID" value="MBY8886309.1"/>
    <property type="molecule type" value="Genomic_DNA"/>
</dbReference>
<protein>
    <recommendedName>
        <fullName evidence="6">RNA polymerase sigma factor</fullName>
    </recommendedName>
</protein>
<dbReference type="InterPro" id="IPR000838">
    <property type="entry name" value="RNA_pol_sigma70_ECF_CS"/>
</dbReference>
<keyword evidence="4 6" id="KW-0238">DNA-binding</keyword>
<feature type="region of interest" description="Disordered" evidence="7">
    <location>
        <begin position="1"/>
        <end position="63"/>
    </location>
</feature>
<dbReference type="InterPro" id="IPR013325">
    <property type="entry name" value="RNA_pol_sigma_r2"/>
</dbReference>
<evidence type="ECO:0000256" key="1">
    <source>
        <dbReference type="ARBA" id="ARBA00010641"/>
    </source>
</evidence>
<dbReference type="NCBIfam" id="TIGR02937">
    <property type="entry name" value="sigma70-ECF"/>
    <property type="match status" value="1"/>
</dbReference>
<evidence type="ECO:0000256" key="2">
    <source>
        <dbReference type="ARBA" id="ARBA00023015"/>
    </source>
</evidence>
<dbReference type="InterPro" id="IPR036388">
    <property type="entry name" value="WH-like_DNA-bd_sf"/>
</dbReference>
<dbReference type="Proteomes" id="UP001198565">
    <property type="component" value="Unassembled WGS sequence"/>
</dbReference>
<dbReference type="PANTHER" id="PTHR43133">
    <property type="entry name" value="RNA POLYMERASE ECF-TYPE SIGMA FACTO"/>
    <property type="match status" value="1"/>
</dbReference>
<dbReference type="InterPro" id="IPR039425">
    <property type="entry name" value="RNA_pol_sigma-70-like"/>
</dbReference>
<keyword evidence="3 6" id="KW-0731">Sigma factor</keyword>
<keyword evidence="5 6" id="KW-0804">Transcription</keyword>
<feature type="domain" description="RNA polymerase sigma-70 region 2" evidence="8">
    <location>
        <begin position="70"/>
        <end position="137"/>
    </location>
</feature>
<dbReference type="SUPFAM" id="SSF88659">
    <property type="entry name" value="Sigma3 and sigma4 domains of RNA polymerase sigma factors"/>
    <property type="match status" value="1"/>
</dbReference>
<evidence type="ECO:0000313" key="11">
    <source>
        <dbReference type="Proteomes" id="UP001198565"/>
    </source>
</evidence>
<feature type="compositionally biased region" description="Basic residues" evidence="7">
    <location>
        <begin position="1"/>
        <end position="14"/>
    </location>
</feature>
<dbReference type="InterPro" id="IPR013324">
    <property type="entry name" value="RNA_pol_sigma_r3/r4-like"/>
</dbReference>
<keyword evidence="11" id="KW-1185">Reference proteome</keyword>